<protein>
    <submittedName>
        <fullName evidence="2">NAD(P)-dependent oxidoreductase</fullName>
    </submittedName>
</protein>
<feature type="domain" description="NmrA-like" evidence="1">
    <location>
        <begin position="14"/>
        <end position="252"/>
    </location>
</feature>
<dbReference type="SUPFAM" id="SSF51735">
    <property type="entry name" value="NAD(P)-binding Rossmann-fold domains"/>
    <property type="match status" value="1"/>
</dbReference>
<gene>
    <name evidence="2" type="ORF">Vau01_093680</name>
</gene>
<dbReference type="PANTHER" id="PTHR43162">
    <property type="match status" value="1"/>
</dbReference>
<dbReference type="Proteomes" id="UP000612585">
    <property type="component" value="Unassembled WGS sequence"/>
</dbReference>
<proteinExistence type="predicted"/>
<dbReference type="EMBL" id="BOPG01000071">
    <property type="protein sequence ID" value="GIJ61852.1"/>
    <property type="molecule type" value="Genomic_DNA"/>
</dbReference>
<dbReference type="Gene3D" id="3.90.25.10">
    <property type="entry name" value="UDP-galactose 4-epimerase, domain 1"/>
    <property type="match status" value="1"/>
</dbReference>
<dbReference type="InterPro" id="IPR008030">
    <property type="entry name" value="NmrA-like"/>
</dbReference>
<comment type="caution">
    <text evidence="2">The sequence shown here is derived from an EMBL/GenBank/DDBJ whole genome shotgun (WGS) entry which is preliminary data.</text>
</comment>
<organism evidence="2 3">
    <name type="scientific">Virgisporangium aurantiacum</name>
    <dbReference type="NCBI Taxonomy" id="175570"/>
    <lineage>
        <taxon>Bacteria</taxon>
        <taxon>Bacillati</taxon>
        <taxon>Actinomycetota</taxon>
        <taxon>Actinomycetes</taxon>
        <taxon>Micromonosporales</taxon>
        <taxon>Micromonosporaceae</taxon>
        <taxon>Virgisporangium</taxon>
    </lineage>
</organism>
<keyword evidence="3" id="KW-1185">Reference proteome</keyword>
<dbReference type="PANTHER" id="PTHR43162:SF1">
    <property type="entry name" value="PRESTALK A DIFFERENTIATION PROTEIN A"/>
    <property type="match status" value="1"/>
</dbReference>
<dbReference type="InterPro" id="IPR051604">
    <property type="entry name" value="Ergot_Alk_Oxidoreductase"/>
</dbReference>
<dbReference type="Gene3D" id="3.40.50.720">
    <property type="entry name" value="NAD(P)-binding Rossmann-like Domain"/>
    <property type="match status" value="1"/>
</dbReference>
<evidence type="ECO:0000259" key="1">
    <source>
        <dbReference type="Pfam" id="PF05368"/>
    </source>
</evidence>
<dbReference type="Pfam" id="PF05368">
    <property type="entry name" value="NmrA"/>
    <property type="match status" value="1"/>
</dbReference>
<dbReference type="InterPro" id="IPR036291">
    <property type="entry name" value="NAD(P)-bd_dom_sf"/>
</dbReference>
<dbReference type="AlphaFoldDB" id="A0A8J3ZFB6"/>
<evidence type="ECO:0000313" key="2">
    <source>
        <dbReference type="EMBL" id="GIJ61852.1"/>
    </source>
</evidence>
<sequence>MAPVNTTTTTDAPAVLVIGASGNIGSALVDELVPDHEAGRLRLVAACRRPGAAAALRERGIEVRRFDLDDAATGGLGAIEPGFAGIDRVFLLTTYTVKMLVQSKVAVDAAKAAGVSHIVHLGSSHSDPNTVEYAAWHELVEAYIERSGLGYTHVWPAAFLQMLPMSVTAPEVLTYFIGDGRANWVDTGDVAAVAAAALRDPAAHNGCAYHVAAGSASVTEIADALGRITERSWRYEPAKPQVFYDQMVAGGFDPVYMRGVRDYMERVGNGSLTDPERVYDTIESVTGRPATSVRQFLEKHHHLFRR</sequence>
<name>A0A8J3ZFB6_9ACTN</name>
<evidence type="ECO:0000313" key="3">
    <source>
        <dbReference type="Proteomes" id="UP000612585"/>
    </source>
</evidence>
<reference evidence="2" key="1">
    <citation type="submission" date="2021-01" db="EMBL/GenBank/DDBJ databases">
        <title>Whole genome shotgun sequence of Virgisporangium aurantiacum NBRC 16421.</title>
        <authorList>
            <person name="Komaki H."/>
            <person name="Tamura T."/>
        </authorList>
    </citation>
    <scope>NUCLEOTIDE SEQUENCE</scope>
    <source>
        <strain evidence="2">NBRC 16421</strain>
    </source>
</reference>
<accession>A0A8J3ZFB6</accession>